<organism evidence="1 2">
    <name type="scientific">Sclerotinia sclerotiorum (strain ATCC 18683 / 1980 / Ss-1)</name>
    <name type="common">White mold</name>
    <name type="synonym">Whetzelinia sclerotiorum</name>
    <dbReference type="NCBI Taxonomy" id="665079"/>
    <lineage>
        <taxon>Eukaryota</taxon>
        <taxon>Fungi</taxon>
        <taxon>Dikarya</taxon>
        <taxon>Ascomycota</taxon>
        <taxon>Pezizomycotina</taxon>
        <taxon>Leotiomycetes</taxon>
        <taxon>Helotiales</taxon>
        <taxon>Sclerotiniaceae</taxon>
        <taxon>Sclerotinia</taxon>
    </lineage>
</organism>
<keyword evidence="2" id="KW-1185">Reference proteome</keyword>
<protein>
    <submittedName>
        <fullName evidence="1">Uncharacterized protein</fullName>
    </submittedName>
</protein>
<gene>
    <name evidence="1" type="ORF">SS1G_01695</name>
</gene>
<evidence type="ECO:0000313" key="2">
    <source>
        <dbReference type="Proteomes" id="UP000001312"/>
    </source>
</evidence>
<dbReference type="Proteomes" id="UP000001312">
    <property type="component" value="Unassembled WGS sequence"/>
</dbReference>
<accession>A7E8R7</accession>
<dbReference type="RefSeq" id="XP_001597501.1">
    <property type="nucleotide sequence ID" value="XM_001597451.1"/>
</dbReference>
<evidence type="ECO:0000313" key="1">
    <source>
        <dbReference type="EMBL" id="EDN96769.1"/>
    </source>
</evidence>
<dbReference type="AlphaFoldDB" id="A7E8R7"/>
<sequence>MRRPMEIHSMKRYWMMDPRKWAAQSCSGAGDPGKSYID</sequence>
<dbReference type="KEGG" id="ssl:SS1G_01695"/>
<reference evidence="2" key="1">
    <citation type="journal article" date="2011" name="PLoS Genet.">
        <title>Genomic analysis of the necrotrophic fungal pathogens Sclerotinia sclerotiorum and Botrytis cinerea.</title>
        <authorList>
            <person name="Amselem J."/>
            <person name="Cuomo C.A."/>
            <person name="van Kan J.A."/>
            <person name="Viaud M."/>
            <person name="Benito E.P."/>
            <person name="Couloux A."/>
            <person name="Coutinho P.M."/>
            <person name="de Vries R.P."/>
            <person name="Dyer P.S."/>
            <person name="Fillinger S."/>
            <person name="Fournier E."/>
            <person name="Gout L."/>
            <person name="Hahn M."/>
            <person name="Kohn L."/>
            <person name="Lapalu N."/>
            <person name="Plummer K.M."/>
            <person name="Pradier J.M."/>
            <person name="Quevillon E."/>
            <person name="Sharon A."/>
            <person name="Simon A."/>
            <person name="ten Have A."/>
            <person name="Tudzynski B."/>
            <person name="Tudzynski P."/>
            <person name="Wincker P."/>
            <person name="Andrew M."/>
            <person name="Anthouard V."/>
            <person name="Beever R.E."/>
            <person name="Beffa R."/>
            <person name="Benoit I."/>
            <person name="Bouzid O."/>
            <person name="Brault B."/>
            <person name="Chen Z."/>
            <person name="Choquer M."/>
            <person name="Collemare J."/>
            <person name="Cotton P."/>
            <person name="Danchin E.G."/>
            <person name="Da Silva C."/>
            <person name="Gautier A."/>
            <person name="Giraud C."/>
            <person name="Giraud T."/>
            <person name="Gonzalez C."/>
            <person name="Grossetete S."/>
            <person name="Guldener U."/>
            <person name="Henrissat B."/>
            <person name="Howlett B.J."/>
            <person name="Kodira C."/>
            <person name="Kretschmer M."/>
            <person name="Lappartient A."/>
            <person name="Leroch M."/>
            <person name="Levis C."/>
            <person name="Mauceli E."/>
            <person name="Neuveglise C."/>
            <person name="Oeser B."/>
            <person name="Pearson M."/>
            <person name="Poulain J."/>
            <person name="Poussereau N."/>
            <person name="Quesneville H."/>
            <person name="Rascle C."/>
            <person name="Schumacher J."/>
            <person name="Segurens B."/>
            <person name="Sexton A."/>
            <person name="Silva E."/>
            <person name="Sirven C."/>
            <person name="Soanes D.M."/>
            <person name="Talbot N.J."/>
            <person name="Templeton M."/>
            <person name="Yandava C."/>
            <person name="Yarden O."/>
            <person name="Zeng Q."/>
            <person name="Rollins J.A."/>
            <person name="Lebrun M.H."/>
            <person name="Dickman M."/>
        </authorList>
    </citation>
    <scope>NUCLEOTIDE SEQUENCE [LARGE SCALE GENOMIC DNA]</scope>
    <source>
        <strain evidence="2">ATCC 18683 / 1980 / Ss-1</strain>
    </source>
</reference>
<name>A7E8R7_SCLS1</name>
<dbReference type="GeneID" id="5493366"/>
<dbReference type="HOGENOM" id="CLU_3335862_0_0_1"/>
<dbReference type="InParanoid" id="A7E8R7"/>
<dbReference type="EMBL" id="CH476622">
    <property type="protein sequence ID" value="EDN96769.1"/>
    <property type="molecule type" value="Genomic_DNA"/>
</dbReference>
<proteinExistence type="predicted"/>